<reference evidence="2" key="1">
    <citation type="submission" date="2019-11" db="EMBL/GenBank/DDBJ databases">
        <title>Characterization of Clostridium perfringens isolates from swine manure treated agricultural soils.</title>
        <authorList>
            <person name="Wushke S.T."/>
        </authorList>
    </citation>
    <scope>NUCLEOTIDE SEQUENCE</scope>
    <source>
        <strain evidence="2">X62</strain>
    </source>
</reference>
<dbReference type="InterPro" id="IPR049215">
    <property type="entry name" value="DUF6809"/>
</dbReference>
<evidence type="ECO:0000256" key="1">
    <source>
        <dbReference type="SAM" id="Coils"/>
    </source>
</evidence>
<evidence type="ECO:0000313" key="3">
    <source>
        <dbReference type="Proteomes" id="UP001288944"/>
    </source>
</evidence>
<feature type="coiled-coil region" evidence="1">
    <location>
        <begin position="30"/>
        <end position="57"/>
    </location>
</feature>
<dbReference type="Proteomes" id="UP001288944">
    <property type="component" value="Unassembled WGS sequence"/>
</dbReference>
<organism evidence="2 3">
    <name type="scientific">Clostridium perfringens</name>
    <dbReference type="NCBI Taxonomy" id="1502"/>
    <lineage>
        <taxon>Bacteria</taxon>
        <taxon>Bacillati</taxon>
        <taxon>Bacillota</taxon>
        <taxon>Clostridia</taxon>
        <taxon>Eubacteriales</taxon>
        <taxon>Clostridiaceae</taxon>
        <taxon>Clostridium</taxon>
    </lineage>
</organism>
<protein>
    <submittedName>
        <fullName evidence="2">Uncharacterized protein</fullName>
    </submittedName>
</protein>
<dbReference type="Pfam" id="PF20648">
    <property type="entry name" value="DUF6809"/>
    <property type="match status" value="1"/>
</dbReference>
<proteinExistence type="predicted"/>
<keyword evidence="1" id="KW-0175">Coiled coil</keyword>
<evidence type="ECO:0000313" key="2">
    <source>
        <dbReference type="EMBL" id="MDZ7542199.1"/>
    </source>
</evidence>
<dbReference type="RefSeq" id="WP_279510888.1">
    <property type="nucleotide sequence ID" value="NZ_JASSOV010000006.1"/>
</dbReference>
<gene>
    <name evidence="2" type="ORF">GNF83_13255</name>
</gene>
<accession>A0AAW9KI83</accession>
<dbReference type="EMBL" id="WNUR01000047">
    <property type="protein sequence ID" value="MDZ7542199.1"/>
    <property type="molecule type" value="Genomic_DNA"/>
</dbReference>
<dbReference type="AlphaFoldDB" id="A0AAW9KI83"/>
<comment type="caution">
    <text evidence="2">The sequence shown here is derived from an EMBL/GenBank/DDBJ whole genome shotgun (WGS) entry which is preliminary data.</text>
</comment>
<sequence length="103" mass="12672">MKFEKMQLLIKDIISRELMIEEEYNLRSMTEEEKAEYEKLDKQFSEIEKKLQLSLNNDGIKLLDELVDLMWQIDFKRQCYYFERGVRCGFTTLSYLKKYEEIY</sequence>
<name>A0AAW9KI83_CLOPF</name>